<evidence type="ECO:0008006" key="3">
    <source>
        <dbReference type="Google" id="ProtNLM"/>
    </source>
</evidence>
<accession>A0A6G8R5R6</accession>
<protein>
    <recommendedName>
        <fullName evidence="3">2OG-Fe(II) oxygenase</fullName>
    </recommendedName>
</protein>
<name>A0A6G8R5R6_9CAUD</name>
<sequence length="212" mass="23645">MKVVPLFPTPLGLIDLGEVHNWQDNKLVDAVFRAQQADPDGDNRSQVGGWHSHPLSSFDPSFEELCVLVKEYGQTYLQHLGFSNEIQTVDCWANVNKKGNFNMMHHHNGSLLGGVYYPVRRIENGTRIFNYDVPTTPKPGSWSGEGGELTLQAPNYNLSGHLDTSDIGAYTMTHCHIQPRSGLLVLFPAHLVHSVVPVQDDYTRVSIAFSFV</sequence>
<evidence type="ECO:0000313" key="1">
    <source>
        <dbReference type="EMBL" id="QIN96757.1"/>
    </source>
</evidence>
<dbReference type="GeneID" id="77945291"/>
<keyword evidence="2" id="KW-1185">Reference proteome</keyword>
<proteinExistence type="predicted"/>
<evidence type="ECO:0000313" key="2">
    <source>
        <dbReference type="Proteomes" id="UP000502617"/>
    </source>
</evidence>
<dbReference type="RefSeq" id="YP_010669137.1">
    <property type="nucleotide sequence ID" value="NC_070959.1"/>
</dbReference>
<dbReference type="KEGG" id="vg:77945291"/>
<dbReference type="EMBL" id="MT162466">
    <property type="protein sequence ID" value="QIN96757.1"/>
    <property type="molecule type" value="Genomic_DNA"/>
</dbReference>
<dbReference type="Gene3D" id="2.60.120.620">
    <property type="entry name" value="q2cbj1_9rhob like domain"/>
    <property type="match status" value="1"/>
</dbReference>
<dbReference type="Pfam" id="PF13759">
    <property type="entry name" value="2OG-FeII_Oxy_5"/>
    <property type="match status" value="1"/>
</dbReference>
<dbReference type="InterPro" id="IPR012668">
    <property type="entry name" value="CHP02466"/>
</dbReference>
<dbReference type="Proteomes" id="UP000502617">
    <property type="component" value="Segment"/>
</dbReference>
<reference evidence="1 2" key="1">
    <citation type="submission" date="2020-03" db="EMBL/GenBank/DDBJ databases">
        <title>The Isolation and Genome Sequence of a Novel Cyanophage S-N03 from the Huanghai Sea, China.</title>
        <authorList>
            <person name="Jiang T."/>
        </authorList>
    </citation>
    <scope>NUCLEOTIDE SEQUENCE [LARGE SCALE GENOMIC DNA]</scope>
</reference>
<organism evidence="1 2">
    <name type="scientific">Synechococcus phage S-N03</name>
    <dbReference type="NCBI Taxonomy" id="2718943"/>
    <lineage>
        <taxon>Viruses</taxon>
        <taxon>Duplodnaviria</taxon>
        <taxon>Heunggongvirae</taxon>
        <taxon>Uroviricota</taxon>
        <taxon>Caudoviricetes</taxon>
        <taxon>Pantevenvirales</taxon>
        <taxon>Kyanoviridae</taxon>
        <taxon>Huanghaivirus</taxon>
        <taxon>Huanghaivirus snothree</taxon>
    </lineage>
</organism>